<dbReference type="EMBL" id="GAMC01001173">
    <property type="protein sequence ID" value="JAC05383.1"/>
    <property type="molecule type" value="mRNA"/>
</dbReference>
<dbReference type="AlphaFoldDB" id="W8C127"/>
<feature type="region of interest" description="Disordered" evidence="1">
    <location>
        <begin position="1"/>
        <end position="30"/>
    </location>
</feature>
<accession>W8C127</accession>
<feature type="region of interest" description="Disordered" evidence="1">
    <location>
        <begin position="45"/>
        <end position="69"/>
    </location>
</feature>
<sequence>MHTQQLKIHDTHKYRHQHHNFNRHQQHRRSYTMSTAAPFVCDGCREEEEGSSGSDTPAQRRDSTTTDTDNLNRWRLNINTLHTHVCYNLSLYVLLNNPTEKTGNSVDDWWRTVVLDGGLSNVNCTRRLAIGDWRLATADNDRPEPRAAATTITTKQQN</sequence>
<protein>
    <submittedName>
        <fullName evidence="2">Uncharacterized protein</fullName>
    </submittedName>
</protein>
<name>W8C127_CERCA</name>
<reference evidence="2" key="2">
    <citation type="journal article" date="2014" name="BMC Genomics">
        <title>A genomic perspective to assessing quality of mass-reared SIT flies used in Mediterranean fruit fly (Ceratitis capitata) eradication in California.</title>
        <authorList>
            <person name="Calla B."/>
            <person name="Hall B."/>
            <person name="Hou S."/>
            <person name="Geib S.M."/>
        </authorList>
    </citation>
    <scope>NUCLEOTIDE SEQUENCE</scope>
</reference>
<evidence type="ECO:0000256" key="1">
    <source>
        <dbReference type="SAM" id="MobiDB-lite"/>
    </source>
</evidence>
<feature type="compositionally biased region" description="Basic residues" evidence="1">
    <location>
        <begin position="10"/>
        <end position="30"/>
    </location>
</feature>
<organism evidence="2">
    <name type="scientific">Ceratitis capitata</name>
    <name type="common">Mediterranean fruit fly</name>
    <name type="synonym">Tephritis capitata</name>
    <dbReference type="NCBI Taxonomy" id="7213"/>
    <lineage>
        <taxon>Eukaryota</taxon>
        <taxon>Metazoa</taxon>
        <taxon>Ecdysozoa</taxon>
        <taxon>Arthropoda</taxon>
        <taxon>Hexapoda</taxon>
        <taxon>Insecta</taxon>
        <taxon>Pterygota</taxon>
        <taxon>Neoptera</taxon>
        <taxon>Endopterygota</taxon>
        <taxon>Diptera</taxon>
        <taxon>Brachycera</taxon>
        <taxon>Muscomorpha</taxon>
        <taxon>Tephritoidea</taxon>
        <taxon>Tephritidae</taxon>
        <taxon>Ceratitis</taxon>
        <taxon>Ceratitis</taxon>
    </lineage>
</organism>
<proteinExistence type="evidence at transcript level"/>
<evidence type="ECO:0000313" key="2">
    <source>
        <dbReference type="EMBL" id="JAC05383.1"/>
    </source>
</evidence>
<reference evidence="2" key="1">
    <citation type="submission" date="2013-07" db="EMBL/GenBank/DDBJ databases">
        <authorList>
            <person name="Geib S."/>
        </authorList>
    </citation>
    <scope>NUCLEOTIDE SEQUENCE</scope>
</reference>